<comment type="caution">
    <text evidence="4">The sequence shown here is derived from an EMBL/GenBank/DDBJ whole genome shotgun (WGS) entry which is preliminary data.</text>
</comment>
<accession>A0A399FAA0</accession>
<dbReference type="InterPro" id="IPR036452">
    <property type="entry name" value="Ribo_hydro-like"/>
</dbReference>
<keyword evidence="1 4" id="KW-0378">Hydrolase</keyword>
<keyword evidence="5" id="KW-1185">Reference proteome</keyword>
<reference evidence="4 5" key="1">
    <citation type="submission" date="2018-08" db="EMBL/GenBank/DDBJ databases">
        <title>Meiothermus granaticius genome AF-68 sequencing project.</title>
        <authorList>
            <person name="Da Costa M.S."/>
            <person name="Albuquerque L."/>
            <person name="Raposo P."/>
            <person name="Froufe H.J.C."/>
            <person name="Barroso C.S."/>
            <person name="Egas C."/>
        </authorList>
    </citation>
    <scope>NUCLEOTIDE SEQUENCE [LARGE SCALE GENOMIC DNA]</scope>
    <source>
        <strain evidence="4 5">AF-68</strain>
    </source>
</reference>
<evidence type="ECO:0000313" key="4">
    <source>
        <dbReference type="EMBL" id="RIH92645.1"/>
    </source>
</evidence>
<dbReference type="OrthoDB" id="9797882at2"/>
<dbReference type="PANTHER" id="PTHR12304">
    <property type="entry name" value="INOSINE-URIDINE PREFERRING NUCLEOSIDE HYDROLASE"/>
    <property type="match status" value="1"/>
</dbReference>
<dbReference type="RefSeq" id="WP_119356923.1">
    <property type="nucleotide sequence ID" value="NZ_BJXM01000012.1"/>
</dbReference>
<dbReference type="AlphaFoldDB" id="A0A399FAA0"/>
<keyword evidence="2 4" id="KW-0326">Glycosidase</keyword>
<dbReference type="Pfam" id="PF01156">
    <property type="entry name" value="IU_nuc_hydro"/>
    <property type="match status" value="1"/>
</dbReference>
<sequence>MTPPRKILIDTDPGVDDAMAIFLALASPELELLGLTTVFGNVQTDLATTNALRLLEIAGRSEIPVAQGARAPLVRPFGGPVPFIHGEDGQGNTFLPPPQKAPLGLSAAQFIIETVLAHPGEVTLVPVGPLTNLALALRLEPRLVEAVAGVVLMGGNALVPGNASPAAEANIHNDPEAADVVLGAGWKITMVGLDVTQQVLMTDAQIAALAAIPSAMARHLSRIVPFYREFARRRGNWGGIHLHDPTAILYLLHPELFTVQQWPIRVETIGVGRGKTWPNPQTGSSEEREALRPWQGRPPVGVCVGVQGEALVEIYLERLRHTV</sequence>
<dbReference type="InterPro" id="IPR001910">
    <property type="entry name" value="Inosine/uridine_hydrolase_dom"/>
</dbReference>
<organism evidence="4 5">
    <name type="scientific">Meiothermus granaticius NBRC 107808</name>
    <dbReference type="NCBI Taxonomy" id="1227551"/>
    <lineage>
        <taxon>Bacteria</taxon>
        <taxon>Thermotogati</taxon>
        <taxon>Deinococcota</taxon>
        <taxon>Deinococci</taxon>
        <taxon>Thermales</taxon>
        <taxon>Thermaceae</taxon>
        <taxon>Meiothermus</taxon>
    </lineage>
</organism>
<evidence type="ECO:0000313" key="5">
    <source>
        <dbReference type="Proteomes" id="UP000266178"/>
    </source>
</evidence>
<evidence type="ECO:0000256" key="1">
    <source>
        <dbReference type="ARBA" id="ARBA00022801"/>
    </source>
</evidence>
<dbReference type="GO" id="GO:0008477">
    <property type="term" value="F:purine nucleosidase activity"/>
    <property type="evidence" value="ECO:0007669"/>
    <property type="project" value="TreeGrafter"/>
</dbReference>
<dbReference type="EC" id="3.2.-.-" evidence="4"/>
<dbReference type="EMBL" id="QWLB01000016">
    <property type="protein sequence ID" value="RIH92645.1"/>
    <property type="molecule type" value="Genomic_DNA"/>
</dbReference>
<evidence type="ECO:0000259" key="3">
    <source>
        <dbReference type="Pfam" id="PF01156"/>
    </source>
</evidence>
<dbReference type="CDD" id="cd02650">
    <property type="entry name" value="nuc_hydro_CaPnhB"/>
    <property type="match status" value="1"/>
</dbReference>
<dbReference type="GO" id="GO:0005829">
    <property type="term" value="C:cytosol"/>
    <property type="evidence" value="ECO:0007669"/>
    <property type="project" value="TreeGrafter"/>
</dbReference>
<dbReference type="Proteomes" id="UP000266178">
    <property type="component" value="Unassembled WGS sequence"/>
</dbReference>
<dbReference type="SUPFAM" id="SSF53590">
    <property type="entry name" value="Nucleoside hydrolase"/>
    <property type="match status" value="1"/>
</dbReference>
<gene>
    <name evidence="4" type="primary">rihA</name>
    <name evidence="4" type="ORF">Mgrana_01422</name>
</gene>
<evidence type="ECO:0000256" key="2">
    <source>
        <dbReference type="ARBA" id="ARBA00023295"/>
    </source>
</evidence>
<name>A0A399FAA0_9DEIN</name>
<proteinExistence type="predicted"/>
<feature type="domain" description="Inosine/uridine-preferring nucleoside hydrolase" evidence="3">
    <location>
        <begin position="7"/>
        <end position="312"/>
    </location>
</feature>
<dbReference type="InterPro" id="IPR023186">
    <property type="entry name" value="IUNH"/>
</dbReference>
<protein>
    <submittedName>
        <fullName evidence="4">Pyrimidine-specific ribonucleoside hydrolase RihA</fullName>
        <ecNumber evidence="4">3.2.-.-</ecNumber>
    </submittedName>
</protein>
<dbReference type="GO" id="GO:0006152">
    <property type="term" value="P:purine nucleoside catabolic process"/>
    <property type="evidence" value="ECO:0007669"/>
    <property type="project" value="TreeGrafter"/>
</dbReference>
<dbReference type="PANTHER" id="PTHR12304:SF4">
    <property type="entry name" value="URIDINE NUCLEOSIDASE"/>
    <property type="match status" value="1"/>
</dbReference>
<dbReference type="Gene3D" id="3.90.245.10">
    <property type="entry name" value="Ribonucleoside hydrolase-like"/>
    <property type="match status" value="1"/>
</dbReference>